<dbReference type="EMBL" id="CAJVPL010005481">
    <property type="protein sequence ID" value="CAG8658576.1"/>
    <property type="molecule type" value="Genomic_DNA"/>
</dbReference>
<keyword evidence="2" id="KW-1185">Reference proteome</keyword>
<sequence>TNVPKYAKQQYVKQLPYKAQLPEVTTIRSIMIICEAQQSRNNTAIHKAKTCEKLLSEVLLFEVITVRSTTTIYKATTIRSTTTIREATTIRSTTICEAQQILK</sequence>
<feature type="non-terminal residue" evidence="1">
    <location>
        <position position="1"/>
    </location>
</feature>
<proteinExistence type="predicted"/>
<name>A0A9N9E3H6_9GLOM</name>
<evidence type="ECO:0000313" key="1">
    <source>
        <dbReference type="EMBL" id="CAG8658576.1"/>
    </source>
</evidence>
<accession>A0A9N9E3H6</accession>
<gene>
    <name evidence="1" type="ORF">AGERDE_LOCUS11705</name>
</gene>
<evidence type="ECO:0000313" key="2">
    <source>
        <dbReference type="Proteomes" id="UP000789831"/>
    </source>
</evidence>
<organism evidence="1 2">
    <name type="scientific">Ambispora gerdemannii</name>
    <dbReference type="NCBI Taxonomy" id="144530"/>
    <lineage>
        <taxon>Eukaryota</taxon>
        <taxon>Fungi</taxon>
        <taxon>Fungi incertae sedis</taxon>
        <taxon>Mucoromycota</taxon>
        <taxon>Glomeromycotina</taxon>
        <taxon>Glomeromycetes</taxon>
        <taxon>Archaeosporales</taxon>
        <taxon>Ambisporaceae</taxon>
        <taxon>Ambispora</taxon>
    </lineage>
</organism>
<comment type="caution">
    <text evidence="1">The sequence shown here is derived from an EMBL/GenBank/DDBJ whole genome shotgun (WGS) entry which is preliminary data.</text>
</comment>
<reference evidence="1" key="1">
    <citation type="submission" date="2021-06" db="EMBL/GenBank/DDBJ databases">
        <authorList>
            <person name="Kallberg Y."/>
            <person name="Tangrot J."/>
            <person name="Rosling A."/>
        </authorList>
    </citation>
    <scope>NUCLEOTIDE SEQUENCE</scope>
    <source>
        <strain evidence="1">MT106</strain>
    </source>
</reference>
<protein>
    <submittedName>
        <fullName evidence="1">12207_t:CDS:1</fullName>
    </submittedName>
</protein>
<dbReference type="Proteomes" id="UP000789831">
    <property type="component" value="Unassembled WGS sequence"/>
</dbReference>
<dbReference type="AlphaFoldDB" id="A0A9N9E3H6"/>